<keyword evidence="2" id="KW-1185">Reference proteome</keyword>
<gene>
    <name evidence="1" type="ORF">E5329_22960</name>
</gene>
<reference evidence="1" key="1">
    <citation type="submission" date="2019-04" db="EMBL/GenBank/DDBJ databases">
        <title>Microbes associate with the intestines of laboratory mice.</title>
        <authorList>
            <person name="Navarre W."/>
            <person name="Wong E."/>
            <person name="Huang K."/>
            <person name="Tropini C."/>
            <person name="Ng K."/>
            <person name="Yu B."/>
        </authorList>
    </citation>
    <scope>NUCLEOTIDE SEQUENCE</scope>
    <source>
        <strain evidence="1">NM01_1-7b</strain>
    </source>
</reference>
<organism evidence="1 2">
    <name type="scientific">Petralouisia muris</name>
    <dbReference type="NCBI Taxonomy" id="3032872"/>
    <lineage>
        <taxon>Bacteria</taxon>
        <taxon>Bacillati</taxon>
        <taxon>Bacillota</taxon>
        <taxon>Clostridia</taxon>
        <taxon>Lachnospirales</taxon>
        <taxon>Lachnospiraceae</taxon>
        <taxon>Petralouisia</taxon>
    </lineage>
</organism>
<name>A0AC61RR85_9FIRM</name>
<comment type="caution">
    <text evidence="1">The sequence shown here is derived from an EMBL/GenBank/DDBJ whole genome shotgun (WGS) entry which is preliminary data.</text>
</comment>
<proteinExistence type="predicted"/>
<protein>
    <submittedName>
        <fullName evidence="1">DUF1320 domain-containing protein</fullName>
    </submittedName>
</protein>
<evidence type="ECO:0000313" key="2">
    <source>
        <dbReference type="Proteomes" id="UP000304953"/>
    </source>
</evidence>
<dbReference type="Proteomes" id="UP000304953">
    <property type="component" value="Unassembled WGS sequence"/>
</dbReference>
<evidence type="ECO:0000313" key="1">
    <source>
        <dbReference type="EMBL" id="TGY91073.1"/>
    </source>
</evidence>
<accession>A0AC61RR85</accession>
<sequence length="150" mass="16874">MYCTVEEVLEMIKGDMMNVIIGDEYIEDEQERTEKIATLCEAAISDACAEIDGYLAKRYSVPFRKTPKVISKFAKDISVYNLVSRTGIDESEREKTFLNRYNAAIKFLLDVAKGIIDIGIDEKSGSSEAANGFKMKSSGRVFSRDSMRGW</sequence>
<dbReference type="EMBL" id="SRYA01000072">
    <property type="protein sequence ID" value="TGY91073.1"/>
    <property type="molecule type" value="Genomic_DNA"/>
</dbReference>